<keyword evidence="3" id="KW-0677">Repeat</keyword>
<evidence type="ECO:0000259" key="7">
    <source>
        <dbReference type="Pfam" id="PF04082"/>
    </source>
</evidence>
<comment type="caution">
    <text evidence="8">The sequence shown here is derived from an EMBL/GenBank/DDBJ whole genome shotgun (WGS) entry which is preliminary data.</text>
</comment>
<dbReference type="InterPro" id="IPR007219">
    <property type="entry name" value="XnlR_reg_dom"/>
</dbReference>
<keyword evidence="4" id="KW-0863">Zinc-finger</keyword>
<dbReference type="GO" id="GO:0000981">
    <property type="term" value="F:DNA-binding transcription factor activity, RNA polymerase II-specific"/>
    <property type="evidence" value="ECO:0007669"/>
    <property type="project" value="InterPro"/>
</dbReference>
<evidence type="ECO:0000256" key="3">
    <source>
        <dbReference type="ARBA" id="ARBA00022737"/>
    </source>
</evidence>
<evidence type="ECO:0000256" key="4">
    <source>
        <dbReference type="ARBA" id="ARBA00022771"/>
    </source>
</evidence>
<evidence type="ECO:0000313" key="9">
    <source>
        <dbReference type="Proteomes" id="UP000829685"/>
    </source>
</evidence>
<dbReference type="EMBL" id="JAFIMR010000003">
    <property type="protein sequence ID" value="KAI1880220.1"/>
    <property type="molecule type" value="Genomic_DNA"/>
</dbReference>
<dbReference type="GO" id="GO:0005634">
    <property type="term" value="C:nucleus"/>
    <property type="evidence" value="ECO:0007669"/>
    <property type="project" value="UniProtKB-SubCell"/>
</dbReference>
<evidence type="ECO:0000256" key="2">
    <source>
        <dbReference type="ARBA" id="ARBA00022723"/>
    </source>
</evidence>
<proteinExistence type="predicted"/>
<evidence type="ECO:0000256" key="5">
    <source>
        <dbReference type="ARBA" id="ARBA00022833"/>
    </source>
</evidence>
<reference evidence="8" key="1">
    <citation type="submission" date="2021-03" db="EMBL/GenBank/DDBJ databases">
        <title>Revisited historic fungal species revealed as producer of novel bioactive compounds through whole genome sequencing and comparative genomics.</title>
        <authorList>
            <person name="Vignolle G.A."/>
            <person name="Hochenegger N."/>
            <person name="Mach R.L."/>
            <person name="Mach-Aigner A.R."/>
            <person name="Javad Rahimi M."/>
            <person name="Salim K.A."/>
            <person name="Chan C.M."/>
            <person name="Lim L.B.L."/>
            <person name="Cai F."/>
            <person name="Druzhinina I.S."/>
            <person name="U'Ren J.M."/>
            <person name="Derntl C."/>
        </authorList>
    </citation>
    <scope>NUCLEOTIDE SEQUENCE</scope>
    <source>
        <strain evidence="8">TUCIM 5799</strain>
    </source>
</reference>
<dbReference type="CDD" id="cd12148">
    <property type="entry name" value="fungal_TF_MHR"/>
    <property type="match status" value="1"/>
</dbReference>
<dbReference type="InterPro" id="IPR051059">
    <property type="entry name" value="VerF-like"/>
</dbReference>
<dbReference type="PANTHER" id="PTHR40626">
    <property type="entry name" value="MIP31509P"/>
    <property type="match status" value="1"/>
</dbReference>
<evidence type="ECO:0000256" key="1">
    <source>
        <dbReference type="ARBA" id="ARBA00004123"/>
    </source>
</evidence>
<gene>
    <name evidence="8" type="ORF">JX265_001841</name>
</gene>
<protein>
    <recommendedName>
        <fullName evidence="7">Xylanolytic transcriptional activator regulatory domain-containing protein</fullName>
    </recommendedName>
</protein>
<dbReference type="GO" id="GO:0000978">
    <property type="term" value="F:RNA polymerase II cis-regulatory region sequence-specific DNA binding"/>
    <property type="evidence" value="ECO:0007669"/>
    <property type="project" value="InterPro"/>
</dbReference>
<comment type="subcellular location">
    <subcellularLocation>
        <location evidence="1">Nucleus</location>
    </subcellularLocation>
</comment>
<keyword evidence="9" id="KW-1185">Reference proteome</keyword>
<feature type="domain" description="Xylanolytic transcriptional activator regulatory" evidence="7">
    <location>
        <begin position="125"/>
        <end position="365"/>
    </location>
</feature>
<keyword evidence="5" id="KW-0862">Zinc</keyword>
<name>A0A9P9WW01_9PEZI</name>
<dbReference type="AlphaFoldDB" id="A0A9P9WW01"/>
<evidence type="ECO:0000313" key="8">
    <source>
        <dbReference type="EMBL" id="KAI1880220.1"/>
    </source>
</evidence>
<dbReference type="Proteomes" id="UP000829685">
    <property type="component" value="Unassembled WGS sequence"/>
</dbReference>
<dbReference type="GO" id="GO:0006351">
    <property type="term" value="P:DNA-templated transcription"/>
    <property type="evidence" value="ECO:0007669"/>
    <property type="project" value="InterPro"/>
</dbReference>
<keyword evidence="6" id="KW-0539">Nucleus</keyword>
<organism evidence="8 9">
    <name type="scientific">Neoarthrinium moseri</name>
    <dbReference type="NCBI Taxonomy" id="1658444"/>
    <lineage>
        <taxon>Eukaryota</taxon>
        <taxon>Fungi</taxon>
        <taxon>Dikarya</taxon>
        <taxon>Ascomycota</taxon>
        <taxon>Pezizomycotina</taxon>
        <taxon>Sordariomycetes</taxon>
        <taxon>Xylariomycetidae</taxon>
        <taxon>Amphisphaeriales</taxon>
        <taxon>Apiosporaceae</taxon>
        <taxon>Neoarthrinium</taxon>
    </lineage>
</organism>
<dbReference type="GO" id="GO:0000785">
    <property type="term" value="C:chromatin"/>
    <property type="evidence" value="ECO:0007669"/>
    <property type="project" value="TreeGrafter"/>
</dbReference>
<sequence length="464" mass="53156">MEKAVGEEPEAALVGPTCLTPPQAQVLSHQTFDYIDPTLLLPSEPQELLVSMELGGLYNTEEQSLLGAFLSPQSQAGSLSARLDLLELHVAAHANSIDRYRNSFDAIAFRRFFSVSNVKEFAMIFCRKRHYQYPVVHWPTFALEQASLPLLMVISLTGATYSYRPGHGSENITDARNFYHLADSYIFHELKIFVDNLPSGGDLSEAVELCQAALLMYALDTLLASDLDMQQLAVTERLPTLISAMRRLHFIGCRHHPSEDWELFLRREHIIRLVSWAFCADCLATLSCNNPPIFSMLEMSGDLPCDPTLWDIDSVLTFELTKPSPQKTSYCLKELISKLLEENWRADIEWENLPLFHLHMMLCAFQHIIFNLHVAMFLKQQSDKLLQTLDIWRHLWERALERIPNDHRKWLGVAKNVPDIEYLSRRVIEISASPEASSSRYLQRLPSRGARDIHEFIKDFISKK</sequence>
<dbReference type="Pfam" id="PF04082">
    <property type="entry name" value="Fungal_trans"/>
    <property type="match status" value="1"/>
</dbReference>
<dbReference type="GO" id="GO:0008270">
    <property type="term" value="F:zinc ion binding"/>
    <property type="evidence" value="ECO:0007669"/>
    <property type="project" value="UniProtKB-KW"/>
</dbReference>
<evidence type="ECO:0000256" key="6">
    <source>
        <dbReference type="ARBA" id="ARBA00023242"/>
    </source>
</evidence>
<dbReference type="PANTHER" id="PTHR40626:SF1">
    <property type="entry name" value="TRANSCRIPTION FACTOR WITH C2H2 AND ZN(2)-CYS(6) DNA BINDING DOMAIN (EUROFUNG)"/>
    <property type="match status" value="1"/>
</dbReference>
<accession>A0A9P9WW01</accession>
<keyword evidence="2" id="KW-0479">Metal-binding</keyword>